<sequence length="463" mass="53190">MEKHACIYCGNTETSESDIIPDALTNARITNKNVCKTEHNNKFSDLFESEVIEALALITNELDIKSHKGENYAAYPAKIEIDGIEYSTKMISEKDLFNGRKVLVSTDKKHKLSSMDKITKIAKDSRKVSEVDINKIPLYKRVEININIYFSEKMFRMISKIAYEWYCSRNGVVGYHDEFENIVKFITLGKGDNPVTIFQNEELYKYCGQQISLGSHCLFALVDNTGKVNVIVSLFGIAMYRVVVSDAIPAFCKNNFMFMELRTDSSRKELTHVSYEEAENYFFELFNPSNFIEGANIAGTHIVIHKEISNIDVVLYPFVFNMMKCFLEIRDEIQEPNEKIVKILKCNIQEVLQASTLHKKSIQRFVKEYFSDGHEPIRLNPNASNKKTTLLFYILFVIGRDNIECIDDKSLQEIAKEALDMGVKSELIVTDELEKKLQNEMLSTEGYGDMLEKGAEVIKKWEE</sequence>
<accession>A0A6L5YLJ4</accession>
<comment type="caution">
    <text evidence="1">The sequence shown here is derived from an EMBL/GenBank/DDBJ whole genome shotgun (WGS) entry which is preliminary data.</text>
</comment>
<dbReference type="Proteomes" id="UP000476055">
    <property type="component" value="Unassembled WGS sequence"/>
</dbReference>
<organism evidence="1 2">
    <name type="scientific">Waltera intestinalis</name>
    <dbReference type="NCBI Taxonomy" id="2606635"/>
    <lineage>
        <taxon>Bacteria</taxon>
        <taxon>Bacillati</taxon>
        <taxon>Bacillota</taxon>
        <taxon>Clostridia</taxon>
        <taxon>Lachnospirales</taxon>
        <taxon>Lachnospiraceae</taxon>
        <taxon>Waltera</taxon>
    </lineage>
</organism>
<reference evidence="1 2" key="1">
    <citation type="submission" date="2019-08" db="EMBL/GenBank/DDBJ databases">
        <title>In-depth cultivation of the pig gut microbiome towards novel bacterial diversity and tailored functional studies.</title>
        <authorList>
            <person name="Wylensek D."/>
            <person name="Hitch T.C.A."/>
            <person name="Clavel T."/>
        </authorList>
    </citation>
    <scope>NUCLEOTIDE SEQUENCE [LARGE SCALE GENOMIC DNA]</scope>
    <source>
        <strain evidence="1 2">WCA3-601-WT-6H</strain>
    </source>
</reference>
<evidence type="ECO:0000313" key="1">
    <source>
        <dbReference type="EMBL" id="MST59226.1"/>
    </source>
</evidence>
<name>A0A6L5YLJ4_9FIRM</name>
<dbReference type="EMBL" id="VUMU01000024">
    <property type="protein sequence ID" value="MST59226.1"/>
    <property type="molecule type" value="Genomic_DNA"/>
</dbReference>
<keyword evidence="2" id="KW-1185">Reference proteome</keyword>
<evidence type="ECO:0000313" key="2">
    <source>
        <dbReference type="Proteomes" id="UP000476055"/>
    </source>
</evidence>
<proteinExistence type="predicted"/>
<dbReference type="AlphaFoldDB" id="A0A6L5YLJ4"/>
<protein>
    <submittedName>
        <fullName evidence="1">Uncharacterized protein</fullName>
    </submittedName>
</protein>
<gene>
    <name evidence="1" type="ORF">FYJ59_13450</name>
</gene>